<dbReference type="PANTHER" id="PTHR40661:SF1">
    <property type="entry name" value="HTH CRO_C1-TYPE DOMAIN-CONTAINING PROTEIN"/>
    <property type="match status" value="1"/>
</dbReference>
<comment type="caution">
    <text evidence="5">The sequence shown here is derived from an EMBL/GenBank/DDBJ whole genome shotgun (WGS) entry which is preliminary data.</text>
</comment>
<gene>
    <name evidence="5" type="ORF">BN580_00052</name>
</gene>
<dbReference type="InterPro" id="IPR010982">
    <property type="entry name" value="Lambda_DNA-bd_dom_sf"/>
</dbReference>
<evidence type="ECO:0000313" key="5">
    <source>
        <dbReference type="EMBL" id="CDC72094.1"/>
    </source>
</evidence>
<dbReference type="CDD" id="cd06529">
    <property type="entry name" value="S24_LexA-like"/>
    <property type="match status" value="1"/>
</dbReference>
<evidence type="ECO:0000256" key="1">
    <source>
        <dbReference type="ARBA" id="ARBA00023015"/>
    </source>
</evidence>
<feature type="domain" description="HTH cro/C1-type" evidence="4">
    <location>
        <begin position="8"/>
        <end position="63"/>
    </location>
</feature>
<proteinExistence type="predicted"/>
<dbReference type="Pfam" id="PF00717">
    <property type="entry name" value="Peptidase_S24"/>
    <property type="match status" value="1"/>
</dbReference>
<dbReference type="AlphaFoldDB" id="R6TQN7"/>
<accession>R6TQN7</accession>
<dbReference type="Pfam" id="PF01381">
    <property type="entry name" value="HTH_3"/>
    <property type="match status" value="1"/>
</dbReference>
<organism evidence="5 6">
    <name type="scientific">Candidatus Colimorpha enterica</name>
    <dbReference type="NCBI Taxonomy" id="3083063"/>
    <lineage>
        <taxon>Bacteria</taxon>
        <taxon>Pseudomonadati</taxon>
        <taxon>Bacteroidota</taxon>
        <taxon>Bacteroidia</taxon>
        <taxon>Bacteroidales</taxon>
        <taxon>Candidatus Colimorpha</taxon>
    </lineage>
</organism>
<keyword evidence="3" id="KW-0804">Transcription</keyword>
<dbReference type="PROSITE" id="PS50943">
    <property type="entry name" value="HTH_CROC1"/>
    <property type="match status" value="1"/>
</dbReference>
<dbReference type="Gene3D" id="1.10.260.40">
    <property type="entry name" value="lambda repressor-like DNA-binding domains"/>
    <property type="match status" value="1"/>
</dbReference>
<sequence length="238" mass="26628">MKSIGLRIKEARLAKNMKQDELAARIGAKSPSAVSTWEIGKAKPDCVTLLRICEVLDVSADQLLGIKTEKEMPSLTEWAMLNQYRFIDEYGKKAVNAVIIAEYDRTLASQPKKPRIRKMRIDYYDFPASAGTGNFLETESPEEIWVKETEEAEDADYVIPISGDSMEPSFHDGDKVFVEKMDSIEKGDIGIFVVNGDVFIKELGDHCLISHNKAYKPISLHSSDSIYCCGRVLGVVED</sequence>
<dbReference type="SUPFAM" id="SSF51306">
    <property type="entry name" value="LexA/Signal peptidase"/>
    <property type="match status" value="1"/>
</dbReference>
<dbReference type="InterPro" id="IPR015927">
    <property type="entry name" value="Peptidase_S24_S26A/B/C"/>
</dbReference>
<dbReference type="SMART" id="SM00530">
    <property type="entry name" value="HTH_XRE"/>
    <property type="match status" value="1"/>
</dbReference>
<keyword evidence="2" id="KW-0238">DNA-binding</keyword>
<evidence type="ECO:0000259" key="4">
    <source>
        <dbReference type="PROSITE" id="PS50943"/>
    </source>
</evidence>
<dbReference type="CDD" id="cd00093">
    <property type="entry name" value="HTH_XRE"/>
    <property type="match status" value="1"/>
</dbReference>
<dbReference type="Gene3D" id="2.10.109.10">
    <property type="entry name" value="Umud Fragment, subunit A"/>
    <property type="match status" value="1"/>
</dbReference>
<dbReference type="EMBL" id="CBFW010000090">
    <property type="protein sequence ID" value="CDC72094.1"/>
    <property type="molecule type" value="Genomic_DNA"/>
</dbReference>
<dbReference type="InterPro" id="IPR039418">
    <property type="entry name" value="LexA-like"/>
</dbReference>
<name>R6TQN7_9BACT</name>
<dbReference type="Proteomes" id="UP000017938">
    <property type="component" value="Unassembled WGS sequence"/>
</dbReference>
<dbReference type="PANTHER" id="PTHR40661">
    <property type="match status" value="1"/>
</dbReference>
<evidence type="ECO:0000256" key="3">
    <source>
        <dbReference type="ARBA" id="ARBA00023163"/>
    </source>
</evidence>
<dbReference type="STRING" id="1263015.BN580_00052"/>
<dbReference type="InterPro" id="IPR036286">
    <property type="entry name" value="LexA/Signal_pep-like_sf"/>
</dbReference>
<dbReference type="InterPro" id="IPR001387">
    <property type="entry name" value="Cro/C1-type_HTH"/>
</dbReference>
<evidence type="ECO:0000313" key="6">
    <source>
        <dbReference type="Proteomes" id="UP000017938"/>
    </source>
</evidence>
<evidence type="ECO:0000256" key="2">
    <source>
        <dbReference type="ARBA" id="ARBA00023125"/>
    </source>
</evidence>
<reference evidence="5" key="1">
    <citation type="submission" date="2012-11" db="EMBL/GenBank/DDBJ databases">
        <title>Dependencies among metagenomic species, viruses, plasmids and units of genetic variation.</title>
        <authorList>
            <person name="Nielsen H.B."/>
            <person name="Almeida M."/>
            <person name="Juncker A.S."/>
            <person name="Rasmussen S."/>
            <person name="Li J."/>
            <person name="Sunagawa S."/>
            <person name="Plichta D."/>
            <person name="Gautier L."/>
            <person name="Le Chatelier E."/>
            <person name="Peletier E."/>
            <person name="Bonde I."/>
            <person name="Nielsen T."/>
            <person name="Manichanh C."/>
            <person name="Arumugam M."/>
            <person name="Batto J."/>
            <person name="Santos M.B.Q.D."/>
            <person name="Blom N."/>
            <person name="Borruel N."/>
            <person name="Burgdorf K.S."/>
            <person name="Boumezbeur F."/>
            <person name="Casellas F."/>
            <person name="Dore J."/>
            <person name="Guarner F."/>
            <person name="Hansen T."/>
            <person name="Hildebrand F."/>
            <person name="Kaas R.S."/>
            <person name="Kennedy S."/>
            <person name="Kristiansen K."/>
            <person name="Kultima J.R."/>
            <person name="Leonard P."/>
            <person name="Levenez F."/>
            <person name="Lund O."/>
            <person name="Moumen B."/>
            <person name="Le Paslier D."/>
            <person name="Pons N."/>
            <person name="Pedersen O."/>
            <person name="Prifti E."/>
            <person name="Qin J."/>
            <person name="Raes J."/>
            <person name="Tap J."/>
            <person name="Tims S."/>
            <person name="Ussery D.W."/>
            <person name="Yamada T."/>
            <person name="MetaHit consortium"/>
            <person name="Renault P."/>
            <person name="Sicheritz-Ponten T."/>
            <person name="Bork P."/>
            <person name="Wang J."/>
            <person name="Brunak S."/>
            <person name="Ehrlich S.D."/>
        </authorList>
    </citation>
    <scope>NUCLEOTIDE SEQUENCE [LARGE SCALE GENOMIC DNA]</scope>
</reference>
<keyword evidence="1" id="KW-0805">Transcription regulation</keyword>
<protein>
    <recommendedName>
        <fullName evidence="4">HTH cro/C1-type domain-containing protein</fullName>
    </recommendedName>
</protein>
<dbReference type="GO" id="GO:0003677">
    <property type="term" value="F:DNA binding"/>
    <property type="evidence" value="ECO:0007669"/>
    <property type="project" value="UniProtKB-KW"/>
</dbReference>
<dbReference type="SUPFAM" id="SSF47413">
    <property type="entry name" value="lambda repressor-like DNA-binding domains"/>
    <property type="match status" value="1"/>
</dbReference>